<protein>
    <submittedName>
        <fullName evidence="2">Uncharacterized protein</fullName>
    </submittedName>
</protein>
<reference evidence="2" key="1">
    <citation type="journal article" date="2013" name="BMC Genomics">
        <title>Unscrambling butterfly oogenesis.</title>
        <authorList>
            <person name="Carter J.M."/>
            <person name="Baker S.C."/>
            <person name="Pink R."/>
            <person name="Carter D.R."/>
            <person name="Collins A."/>
            <person name="Tomlin J."/>
            <person name="Gibbs M."/>
            <person name="Breuker C.J."/>
        </authorList>
    </citation>
    <scope>NUCLEOTIDE SEQUENCE</scope>
    <source>
        <tissue evidence="2">Ovary</tissue>
    </source>
</reference>
<dbReference type="EMBL" id="GAIX01004614">
    <property type="protein sequence ID" value="JAA87946.1"/>
    <property type="molecule type" value="Transcribed_RNA"/>
</dbReference>
<sequence>MLILFMYMRFFFGVFYQTHCLLTVLIFEPNLFYNSFVCISYYDFSVLMSLFIITILICVCSLGKKSF</sequence>
<proteinExistence type="predicted"/>
<feature type="transmembrane region" description="Helical" evidence="1">
    <location>
        <begin position="7"/>
        <end position="27"/>
    </location>
</feature>
<keyword evidence="1" id="KW-0472">Membrane</keyword>
<feature type="transmembrane region" description="Helical" evidence="1">
    <location>
        <begin position="39"/>
        <end position="62"/>
    </location>
</feature>
<keyword evidence="1" id="KW-0812">Transmembrane</keyword>
<reference evidence="2" key="2">
    <citation type="submission" date="2013-05" db="EMBL/GenBank/DDBJ databases">
        <authorList>
            <person name="Carter J.-M."/>
            <person name="Baker S.C."/>
            <person name="Pink R."/>
            <person name="Carter D.R.F."/>
            <person name="Collins A."/>
            <person name="Tomlin J."/>
            <person name="Gibbs M."/>
            <person name="Breuker C.J."/>
        </authorList>
    </citation>
    <scope>NUCLEOTIDE SEQUENCE</scope>
    <source>
        <tissue evidence="2">Ovary</tissue>
    </source>
</reference>
<accession>S4P7H1</accession>
<name>S4P7H1_9NEOP</name>
<keyword evidence="1" id="KW-1133">Transmembrane helix</keyword>
<organism evidence="2">
    <name type="scientific">Pararge aegeria</name>
    <name type="common">speckled wood butterfly</name>
    <dbReference type="NCBI Taxonomy" id="116150"/>
    <lineage>
        <taxon>Eukaryota</taxon>
        <taxon>Metazoa</taxon>
        <taxon>Ecdysozoa</taxon>
        <taxon>Arthropoda</taxon>
        <taxon>Hexapoda</taxon>
        <taxon>Insecta</taxon>
        <taxon>Pterygota</taxon>
        <taxon>Neoptera</taxon>
        <taxon>Endopterygota</taxon>
        <taxon>Lepidoptera</taxon>
        <taxon>Glossata</taxon>
        <taxon>Ditrysia</taxon>
        <taxon>Papilionoidea</taxon>
        <taxon>Nymphalidae</taxon>
        <taxon>Satyrinae</taxon>
        <taxon>Satyrini</taxon>
        <taxon>Parargina</taxon>
        <taxon>Pararge</taxon>
    </lineage>
</organism>
<evidence type="ECO:0000313" key="2">
    <source>
        <dbReference type="EMBL" id="JAA87946.1"/>
    </source>
</evidence>
<evidence type="ECO:0000256" key="1">
    <source>
        <dbReference type="SAM" id="Phobius"/>
    </source>
</evidence>
<dbReference type="AlphaFoldDB" id="S4P7H1"/>